<evidence type="ECO:0000256" key="1">
    <source>
        <dbReference type="SAM" id="MobiDB-lite"/>
    </source>
</evidence>
<proteinExistence type="predicted"/>
<name>A0A2A6BXA7_PRIPA</name>
<keyword evidence="3" id="KW-1185">Reference proteome</keyword>
<organism evidence="2 3">
    <name type="scientific">Pristionchus pacificus</name>
    <name type="common">Parasitic nematode worm</name>
    <dbReference type="NCBI Taxonomy" id="54126"/>
    <lineage>
        <taxon>Eukaryota</taxon>
        <taxon>Metazoa</taxon>
        <taxon>Ecdysozoa</taxon>
        <taxon>Nematoda</taxon>
        <taxon>Chromadorea</taxon>
        <taxon>Rhabditida</taxon>
        <taxon>Rhabditina</taxon>
        <taxon>Diplogasteromorpha</taxon>
        <taxon>Diplogasteroidea</taxon>
        <taxon>Neodiplogasteridae</taxon>
        <taxon>Pristionchus</taxon>
    </lineage>
</organism>
<evidence type="ECO:0000313" key="2">
    <source>
        <dbReference type="EnsemblMetazoa" id="PPA42648.1"/>
    </source>
</evidence>
<dbReference type="EnsemblMetazoa" id="PPA42648.1">
    <property type="protein sequence ID" value="PPA42648.1"/>
    <property type="gene ID" value="WBGene00281017"/>
</dbReference>
<feature type="compositionally biased region" description="Polar residues" evidence="1">
    <location>
        <begin position="18"/>
        <end position="30"/>
    </location>
</feature>
<dbReference type="Proteomes" id="UP000005239">
    <property type="component" value="Unassembled WGS sequence"/>
</dbReference>
<gene>
    <name evidence="2" type="primary">WBGene00281017</name>
</gene>
<accession>A0A8R1UZI4</accession>
<accession>A0A2A6BXA7</accession>
<evidence type="ECO:0000313" key="3">
    <source>
        <dbReference type="Proteomes" id="UP000005239"/>
    </source>
</evidence>
<reference evidence="2" key="2">
    <citation type="submission" date="2022-06" db="UniProtKB">
        <authorList>
            <consortium name="EnsemblMetazoa"/>
        </authorList>
    </citation>
    <scope>IDENTIFICATION</scope>
    <source>
        <strain evidence="2">PS312</strain>
    </source>
</reference>
<protein>
    <submittedName>
        <fullName evidence="2">Uncharacterized protein</fullName>
    </submittedName>
</protein>
<reference evidence="3" key="1">
    <citation type="journal article" date="2008" name="Nat. Genet.">
        <title>The Pristionchus pacificus genome provides a unique perspective on nematode lifestyle and parasitism.</title>
        <authorList>
            <person name="Dieterich C."/>
            <person name="Clifton S.W."/>
            <person name="Schuster L.N."/>
            <person name="Chinwalla A."/>
            <person name="Delehaunty K."/>
            <person name="Dinkelacker I."/>
            <person name="Fulton L."/>
            <person name="Fulton R."/>
            <person name="Godfrey J."/>
            <person name="Minx P."/>
            <person name="Mitreva M."/>
            <person name="Roeseler W."/>
            <person name="Tian H."/>
            <person name="Witte H."/>
            <person name="Yang S.P."/>
            <person name="Wilson R.K."/>
            <person name="Sommer R.J."/>
        </authorList>
    </citation>
    <scope>NUCLEOTIDE SEQUENCE [LARGE SCALE GENOMIC DNA]</scope>
    <source>
        <strain evidence="3">PS312</strain>
    </source>
</reference>
<feature type="region of interest" description="Disordered" evidence="1">
    <location>
        <begin position="1"/>
        <end position="30"/>
    </location>
</feature>
<dbReference type="AlphaFoldDB" id="A0A2A6BXA7"/>
<sequence>MVKGDGHYSDSGYPAPVVTTSHVRSETETNTYLRSKPLRRVVKLRRANDLMESVEENQLNLDRPPDERMRIIDTSSAHALVLIHPLERYVQIIADKIEEWGSRIAAITDPTVMQEEAIYRAEYITACPDPYCRSRRMFEDDETLTLYQQFRNDCAEAISDLQTIINA</sequence>